<sequence>MTAANAANAATAGGPAAGPLRVVLAGAHGFGRTYLPVLRELAAEGRAELAGICDLNPVPAELLAGLGTPRQAAGLAGLVRDTAADIAVIATPLHTHAELARAAMAAGAHLQLEKPPVASLAQFEEVLAAAGQHRRVCQVGFQSLGSQAPRAVRELVADGAIGRPRGIGVAGAWSRDTAYYGRARWAGMRRLDGTDVVDGALTNPFAHAVATALALDGGEITGLELELFHAFDIEADDTSCMRVRTRGGLLDGAPLVVAVTLAAPEQQPPVITVHGERGRIILHYTLDRVTVERPGEPPHTTTHPRTVLLRNLVGHLAAARTGAAAPPLLVPLAATRPFMQVLEAVRTAPDPAPLRAEDLPGDNGARRRVVPGVTGLVRAAAETLSLFSELPQFSGLSGRPA</sequence>
<dbReference type="EMBL" id="FOLM01000006">
    <property type="protein sequence ID" value="SFC80924.1"/>
    <property type="molecule type" value="Genomic_DNA"/>
</dbReference>
<dbReference type="GO" id="GO:0000166">
    <property type="term" value="F:nucleotide binding"/>
    <property type="evidence" value="ECO:0007669"/>
    <property type="project" value="InterPro"/>
</dbReference>
<organism evidence="4 5">
    <name type="scientific">Streptomyces aidingensis</name>
    <dbReference type="NCBI Taxonomy" id="910347"/>
    <lineage>
        <taxon>Bacteria</taxon>
        <taxon>Bacillati</taxon>
        <taxon>Actinomycetota</taxon>
        <taxon>Actinomycetes</taxon>
        <taxon>Kitasatosporales</taxon>
        <taxon>Streptomycetaceae</taxon>
        <taxon>Streptomyces</taxon>
    </lineage>
</organism>
<name>A0A1I1M6C7_9ACTN</name>
<dbReference type="Gene3D" id="3.30.360.10">
    <property type="entry name" value="Dihydrodipicolinate Reductase, domain 2"/>
    <property type="match status" value="1"/>
</dbReference>
<evidence type="ECO:0000259" key="3">
    <source>
        <dbReference type="Pfam" id="PF22725"/>
    </source>
</evidence>
<proteinExistence type="predicted"/>
<keyword evidence="1" id="KW-0560">Oxidoreductase</keyword>
<dbReference type="InterPro" id="IPR036291">
    <property type="entry name" value="NAD(P)-bd_dom_sf"/>
</dbReference>
<dbReference type="InterPro" id="IPR050463">
    <property type="entry name" value="Gfo/Idh/MocA_oxidrdct_glycsds"/>
</dbReference>
<dbReference type="SUPFAM" id="SSF51735">
    <property type="entry name" value="NAD(P)-binding Rossmann-fold domains"/>
    <property type="match status" value="1"/>
</dbReference>
<dbReference type="Proteomes" id="UP000199207">
    <property type="component" value="Unassembled WGS sequence"/>
</dbReference>
<reference evidence="4 5" key="1">
    <citation type="submission" date="2016-10" db="EMBL/GenBank/DDBJ databases">
        <authorList>
            <person name="de Groot N.N."/>
        </authorList>
    </citation>
    <scope>NUCLEOTIDE SEQUENCE [LARGE SCALE GENOMIC DNA]</scope>
    <source>
        <strain evidence="4 5">CGMCC 4.5739</strain>
    </source>
</reference>
<evidence type="ECO:0000256" key="1">
    <source>
        <dbReference type="ARBA" id="ARBA00023002"/>
    </source>
</evidence>
<dbReference type="InterPro" id="IPR055170">
    <property type="entry name" value="GFO_IDH_MocA-like_dom"/>
</dbReference>
<dbReference type="InterPro" id="IPR000683">
    <property type="entry name" value="Gfo/Idh/MocA-like_OxRdtase_N"/>
</dbReference>
<accession>A0A1I1M6C7</accession>
<feature type="domain" description="Gfo/Idh/MocA-like oxidoreductase N-terminal" evidence="2">
    <location>
        <begin position="20"/>
        <end position="141"/>
    </location>
</feature>
<evidence type="ECO:0000313" key="5">
    <source>
        <dbReference type="Proteomes" id="UP000199207"/>
    </source>
</evidence>
<dbReference type="Pfam" id="PF22725">
    <property type="entry name" value="GFO_IDH_MocA_C3"/>
    <property type="match status" value="1"/>
</dbReference>
<feature type="domain" description="GFO/IDH/MocA-like oxidoreductase" evidence="3">
    <location>
        <begin position="150"/>
        <end position="280"/>
    </location>
</feature>
<dbReference type="GO" id="GO:0016491">
    <property type="term" value="F:oxidoreductase activity"/>
    <property type="evidence" value="ECO:0007669"/>
    <property type="project" value="UniProtKB-KW"/>
</dbReference>
<dbReference type="OrthoDB" id="9812981at2"/>
<dbReference type="SUPFAM" id="SSF55347">
    <property type="entry name" value="Glyceraldehyde-3-phosphate dehydrogenase-like, C-terminal domain"/>
    <property type="match status" value="1"/>
</dbReference>
<dbReference type="Pfam" id="PF01408">
    <property type="entry name" value="GFO_IDH_MocA"/>
    <property type="match status" value="1"/>
</dbReference>
<dbReference type="RefSeq" id="WP_093839009.1">
    <property type="nucleotide sequence ID" value="NZ_FOLM01000006.1"/>
</dbReference>
<keyword evidence="5" id="KW-1185">Reference proteome</keyword>
<protein>
    <submittedName>
        <fullName evidence="4">Predicted dehydrogenase</fullName>
    </submittedName>
</protein>
<gene>
    <name evidence="4" type="ORF">SAMN05421773_106121</name>
</gene>
<evidence type="ECO:0000313" key="4">
    <source>
        <dbReference type="EMBL" id="SFC80924.1"/>
    </source>
</evidence>
<dbReference type="Gene3D" id="3.40.50.720">
    <property type="entry name" value="NAD(P)-binding Rossmann-like Domain"/>
    <property type="match status" value="1"/>
</dbReference>
<evidence type="ECO:0000259" key="2">
    <source>
        <dbReference type="Pfam" id="PF01408"/>
    </source>
</evidence>
<dbReference type="PANTHER" id="PTHR43818">
    <property type="entry name" value="BCDNA.GH03377"/>
    <property type="match status" value="1"/>
</dbReference>
<dbReference type="STRING" id="910347.SAMN05421773_106121"/>
<dbReference type="PANTHER" id="PTHR43818:SF11">
    <property type="entry name" value="BCDNA.GH03377"/>
    <property type="match status" value="1"/>
</dbReference>
<dbReference type="AlphaFoldDB" id="A0A1I1M6C7"/>